<feature type="region of interest" description="Disordered" evidence="3">
    <location>
        <begin position="526"/>
        <end position="545"/>
    </location>
</feature>
<evidence type="ECO:0000313" key="5">
    <source>
        <dbReference type="Ensembl" id="ENSCCRP00015029942.1"/>
    </source>
</evidence>
<feature type="domain" description="Ig-like" evidence="4">
    <location>
        <begin position="912"/>
        <end position="1003"/>
    </location>
</feature>
<dbReference type="FunFam" id="2.60.40.10:FF:000032">
    <property type="entry name" value="palladin isoform X1"/>
    <property type="match status" value="2"/>
</dbReference>
<dbReference type="FunFam" id="2.60.40.10:FF:000761">
    <property type="entry name" value="palladin isoform X2"/>
    <property type="match status" value="1"/>
</dbReference>
<feature type="compositionally biased region" description="Low complexity" evidence="3">
    <location>
        <begin position="645"/>
        <end position="662"/>
    </location>
</feature>
<feature type="domain" description="Ig-like" evidence="4">
    <location>
        <begin position="786"/>
        <end position="870"/>
    </location>
</feature>
<evidence type="ECO:0000256" key="2">
    <source>
        <dbReference type="ARBA" id="ARBA00023319"/>
    </source>
</evidence>
<dbReference type="SMART" id="SM00408">
    <property type="entry name" value="IGc2"/>
    <property type="match status" value="5"/>
</dbReference>
<dbReference type="Proteomes" id="UP000694700">
    <property type="component" value="Unplaced"/>
</dbReference>
<dbReference type="SMART" id="SM00409">
    <property type="entry name" value="IG"/>
    <property type="match status" value="5"/>
</dbReference>
<feature type="compositionally biased region" description="Basic and acidic residues" evidence="3">
    <location>
        <begin position="114"/>
        <end position="124"/>
    </location>
</feature>
<sequence>MQENSMDQPMSLSQLLRESYLAEARAHHRHGEPSCIDSPRRLVYGTLKEKADDSGGKVDPQFSDLSAFLSQEELDKSVDLACKAFSSDPREREERSDAPPSTPIQDSAIRNVRRAREPAADFKRPQRNAPYGLETQSKKEFLNKAADFIEELSSLFKASSSKRIRPRTCKTHRSRCQNKTQPDGTSFSINAEDRERPILLNQQMEEPMENSGDTEEPYEAEEHQEPEPVCEEPALIQPESSEEPVCEPPHFIQKLKSREVSEGSKVQLDCIVRGLPAPEVRWFCEGKELENSPDIQIIANGERHSLIITEAFEEDTGRYSCFASNFYGTDSTSAEIYIEGKHIFFLHSMCFYFQNLNGSSSYLQNFDVRPIMAAPVFTKNLQDILAVESQLVVLECRVKGIPSPKVDWYREGTLIEDSPDFRILQKKEICTLVIAEVFPEDSGTFTCTASNKYGTISSTAALRVKGNFLIVESIIRSASLKTRPPVKPLPEPPTSCLKTRPEGVLGNHNESRSSSRVGLRVTFKLPEDEEEEGMSSKEPPPVLAKPKLDPVQLQILHNQVLLEQQQENVSPSQDSPHLDGTSCESTPVKPTQPPANPAPSPLQQPPLLMNSAPIPLPILESVPLLPAIPAPILKAVPVSQLSIPQSPLQASSPTSSSSTPSPIQNPVAFLSSVLPSLPTSPPTNAMGLPKRAPPGPQGALKKNQRGSRLMSDDDIRGSKEALLQDIEKKLRFKDEQLHFGKQEYKVSSFEQRLLSEIEFRLERTPVEESDDEVQHDEIPSGRCIAPIFDKKLKHFRAVEGIPVTFTCKVVGIPVPKVYWFKDGKQILKRNEHYKKIREGDGTCSLHIEAVTSDDDGNYTVMAANPQGRISCSGHLIVQTGPVRNRPMVHSQRVRARVQEVEGEPTQERFFRPHFLQAPGDMSAHEGQLCRLDCKVSGLPHPEIMWLLNGKPIYPDLTHRMLVRENGIHSLVIDPLTQADDGTYTCIASNKAGQSSFGLQLKVVEKELKQAPHFVEKLQNTGIAEGAPVRLECRVVGMPQPLIYWKKDNDTIPHSVDRVSMHQDTTGYVCLLIQPTRKEDAGWYTVSAKNEAGIISCTARLDIYGESVIFFNISAL</sequence>
<feature type="domain" description="Ig-like" evidence="4">
    <location>
        <begin position="1011"/>
        <end position="1101"/>
    </location>
</feature>
<feature type="compositionally biased region" description="Acidic residues" evidence="3">
    <location>
        <begin position="206"/>
        <end position="219"/>
    </location>
</feature>
<keyword evidence="2" id="KW-0393">Immunoglobulin domain</keyword>
<evidence type="ECO:0000256" key="3">
    <source>
        <dbReference type="SAM" id="MobiDB-lite"/>
    </source>
</evidence>
<feature type="domain" description="Ig-like" evidence="4">
    <location>
        <begin position="249"/>
        <end position="339"/>
    </location>
</feature>
<feature type="compositionally biased region" description="Polar residues" evidence="3">
    <location>
        <begin position="177"/>
        <end position="188"/>
    </location>
</feature>
<proteinExistence type="predicted"/>
<dbReference type="InterPro" id="IPR013783">
    <property type="entry name" value="Ig-like_fold"/>
</dbReference>
<protein>
    <recommendedName>
        <fullName evidence="4">Ig-like domain-containing protein</fullName>
    </recommendedName>
</protein>
<feature type="region of interest" description="Disordered" evidence="3">
    <location>
        <begin position="482"/>
        <end position="521"/>
    </location>
</feature>
<evidence type="ECO:0000313" key="6">
    <source>
        <dbReference type="Proteomes" id="UP000694700"/>
    </source>
</evidence>
<evidence type="ECO:0000259" key="4">
    <source>
        <dbReference type="PROSITE" id="PS50835"/>
    </source>
</evidence>
<evidence type="ECO:0000256" key="1">
    <source>
        <dbReference type="ARBA" id="ARBA00023157"/>
    </source>
</evidence>
<dbReference type="InterPro" id="IPR003599">
    <property type="entry name" value="Ig_sub"/>
</dbReference>
<reference evidence="5" key="1">
    <citation type="submission" date="2025-08" db="UniProtKB">
        <authorList>
            <consortium name="Ensembl"/>
        </authorList>
    </citation>
    <scope>IDENTIFICATION</scope>
</reference>
<name>A0A8C1U225_CYPCA</name>
<feature type="region of interest" description="Disordered" evidence="3">
    <location>
        <begin position="167"/>
        <end position="188"/>
    </location>
</feature>
<dbReference type="Gene3D" id="2.60.40.10">
    <property type="entry name" value="Immunoglobulins"/>
    <property type="match status" value="5"/>
</dbReference>
<dbReference type="InterPro" id="IPR007110">
    <property type="entry name" value="Ig-like_dom"/>
</dbReference>
<dbReference type="CDD" id="cd20972">
    <property type="entry name" value="IgI_2_Titin_Z1z2-like"/>
    <property type="match status" value="1"/>
</dbReference>
<feature type="region of interest" description="Disordered" evidence="3">
    <location>
        <begin position="645"/>
        <end position="712"/>
    </location>
</feature>
<feature type="region of interest" description="Disordered" evidence="3">
    <location>
        <begin position="565"/>
        <end position="606"/>
    </location>
</feature>
<dbReference type="PROSITE" id="PS50835">
    <property type="entry name" value="IG_LIKE"/>
    <property type="match status" value="5"/>
</dbReference>
<feature type="region of interest" description="Disordered" evidence="3">
    <location>
        <begin position="86"/>
        <end position="129"/>
    </location>
</feature>
<dbReference type="PANTHER" id="PTHR47633">
    <property type="entry name" value="IMMUNOGLOBULIN"/>
    <property type="match status" value="1"/>
</dbReference>
<dbReference type="InterPro" id="IPR003598">
    <property type="entry name" value="Ig_sub2"/>
</dbReference>
<keyword evidence="1" id="KW-1015">Disulfide bond</keyword>
<feature type="compositionally biased region" description="Polar residues" evidence="3">
    <location>
        <begin position="565"/>
        <end position="575"/>
    </location>
</feature>
<dbReference type="Ensembl" id="ENSCCRT00015030992.1">
    <property type="protein sequence ID" value="ENSCCRP00015029942.1"/>
    <property type="gene ID" value="ENSCCRG00015012380.1"/>
</dbReference>
<dbReference type="InterPro" id="IPR036179">
    <property type="entry name" value="Ig-like_dom_sf"/>
</dbReference>
<dbReference type="FunFam" id="2.60.40.10:FF:002203">
    <property type="entry name" value="Titin, tandem duplicate 1"/>
    <property type="match status" value="1"/>
</dbReference>
<dbReference type="Pfam" id="PF07679">
    <property type="entry name" value="I-set"/>
    <property type="match status" value="5"/>
</dbReference>
<dbReference type="PANTHER" id="PTHR47633:SF4">
    <property type="entry name" value="MYOPALLADIN ISOFORM X1"/>
    <property type="match status" value="1"/>
</dbReference>
<feature type="compositionally biased region" description="Pro residues" evidence="3">
    <location>
        <begin position="590"/>
        <end position="604"/>
    </location>
</feature>
<feature type="domain" description="Ig-like" evidence="4">
    <location>
        <begin position="375"/>
        <end position="463"/>
    </location>
</feature>
<dbReference type="FunFam" id="2.60.40.10:FF:000256">
    <property type="entry name" value="myopalladin isoform X1"/>
    <property type="match status" value="1"/>
</dbReference>
<dbReference type="AlphaFoldDB" id="A0A8C1U225"/>
<organism evidence="5 6">
    <name type="scientific">Cyprinus carpio</name>
    <name type="common">Common carp</name>
    <dbReference type="NCBI Taxonomy" id="7962"/>
    <lineage>
        <taxon>Eukaryota</taxon>
        <taxon>Metazoa</taxon>
        <taxon>Chordata</taxon>
        <taxon>Craniata</taxon>
        <taxon>Vertebrata</taxon>
        <taxon>Euteleostomi</taxon>
        <taxon>Actinopterygii</taxon>
        <taxon>Neopterygii</taxon>
        <taxon>Teleostei</taxon>
        <taxon>Ostariophysi</taxon>
        <taxon>Cypriniformes</taxon>
        <taxon>Cyprinidae</taxon>
        <taxon>Cyprininae</taxon>
        <taxon>Cyprinus</taxon>
    </lineage>
</organism>
<feature type="region of interest" description="Disordered" evidence="3">
    <location>
        <begin position="202"/>
        <end position="227"/>
    </location>
</feature>
<accession>A0A8C1U225</accession>
<dbReference type="InterPro" id="IPR013098">
    <property type="entry name" value="Ig_I-set"/>
</dbReference>
<feature type="compositionally biased region" description="Basic residues" evidence="3">
    <location>
        <begin position="167"/>
        <end position="176"/>
    </location>
</feature>
<feature type="compositionally biased region" description="Basic and acidic residues" evidence="3">
    <location>
        <begin position="88"/>
        <end position="97"/>
    </location>
</feature>
<dbReference type="SUPFAM" id="SSF48726">
    <property type="entry name" value="Immunoglobulin"/>
    <property type="match status" value="5"/>
</dbReference>